<comment type="caution">
    <text evidence="2">The sequence shown here is derived from an EMBL/GenBank/DDBJ whole genome shotgun (WGS) entry which is preliminary data.</text>
</comment>
<dbReference type="GeneID" id="80888194"/>
<evidence type="ECO:0000259" key="1">
    <source>
        <dbReference type="Pfam" id="PF14497"/>
    </source>
</evidence>
<gene>
    <name evidence="2" type="ORF">LMH87_001035</name>
</gene>
<keyword evidence="3" id="KW-1185">Reference proteome</keyword>
<dbReference type="Pfam" id="PF14497">
    <property type="entry name" value="GST_C_3"/>
    <property type="match status" value="1"/>
</dbReference>
<protein>
    <recommendedName>
        <fullName evidence="1">Glutathione S-transferase C-terminal domain-containing protein</fullName>
    </recommendedName>
</protein>
<dbReference type="RefSeq" id="XP_056055930.1">
    <property type="nucleotide sequence ID" value="XM_056199044.1"/>
</dbReference>
<reference evidence="2" key="1">
    <citation type="journal article" date="2023" name="Access Microbiol">
        <title>De-novo genome assembly for Akanthomyces muscarius, a biocontrol agent of insect agricultural pests.</title>
        <authorList>
            <person name="Erdos Z."/>
            <person name="Studholme D.J."/>
            <person name="Raymond B."/>
            <person name="Sharma M."/>
        </authorList>
    </citation>
    <scope>NUCLEOTIDE SEQUENCE</scope>
    <source>
        <strain evidence="2">Ve6</strain>
    </source>
</reference>
<dbReference type="Proteomes" id="UP001144673">
    <property type="component" value="Chromosome 6"/>
</dbReference>
<dbReference type="KEGG" id="amus:LMH87_001035"/>
<proteinExistence type="predicted"/>
<accession>A0A9W8QHD4</accession>
<feature type="domain" description="Glutathione S-transferase C-terminal" evidence="1">
    <location>
        <begin position="5"/>
        <end position="53"/>
    </location>
</feature>
<name>A0A9W8QHD4_AKAMU</name>
<sequence>MPTLFLSQCVDGVKYAFPKAMAHLDESCKYRRVFGHWEQVKAWPRIAKYLASDKRQKYGNGIYRHYPDGDVVPETVAAST</sequence>
<dbReference type="EMBL" id="JAJHUN010000007">
    <property type="protein sequence ID" value="KAJ4155806.1"/>
    <property type="molecule type" value="Genomic_DNA"/>
</dbReference>
<dbReference type="AlphaFoldDB" id="A0A9W8QHD4"/>
<dbReference type="InterPro" id="IPR004046">
    <property type="entry name" value="GST_C"/>
</dbReference>
<dbReference type="Gene3D" id="1.20.1050.10">
    <property type="match status" value="1"/>
</dbReference>
<evidence type="ECO:0000313" key="2">
    <source>
        <dbReference type="EMBL" id="KAJ4155806.1"/>
    </source>
</evidence>
<evidence type="ECO:0000313" key="3">
    <source>
        <dbReference type="Proteomes" id="UP001144673"/>
    </source>
</evidence>
<organism evidence="2 3">
    <name type="scientific">Akanthomyces muscarius</name>
    <name type="common">Entomopathogenic fungus</name>
    <name type="synonym">Lecanicillium muscarium</name>
    <dbReference type="NCBI Taxonomy" id="2231603"/>
    <lineage>
        <taxon>Eukaryota</taxon>
        <taxon>Fungi</taxon>
        <taxon>Dikarya</taxon>
        <taxon>Ascomycota</taxon>
        <taxon>Pezizomycotina</taxon>
        <taxon>Sordariomycetes</taxon>
        <taxon>Hypocreomycetidae</taxon>
        <taxon>Hypocreales</taxon>
        <taxon>Cordycipitaceae</taxon>
        <taxon>Akanthomyces</taxon>
    </lineage>
</organism>